<reference evidence="1" key="1">
    <citation type="journal article" date="2014" name="Int. J. Syst. Evol. Microbiol.">
        <title>Complete genome sequence of Corynebacterium casei LMG S-19264T (=DSM 44701T), isolated from a smear-ripened cheese.</title>
        <authorList>
            <consortium name="US DOE Joint Genome Institute (JGI-PGF)"/>
            <person name="Walter F."/>
            <person name="Albersmeier A."/>
            <person name="Kalinowski J."/>
            <person name="Ruckert C."/>
        </authorList>
    </citation>
    <scope>NUCLEOTIDE SEQUENCE</scope>
    <source>
        <strain evidence="1">CGMCC 1.15493</strain>
    </source>
</reference>
<sequence length="173" mass="17566">MRFILKAAFWLGLIAFFMPFGGTPKETSAHLSVVGAFVGAQEAIADLSGFCTRAPQACDTGREFAVFAGERIGDGVAMAYSLVQDRVAPASPPPAAAPAPATATAIAALPTPTDPVMTGAVDAAPPVLRGPAAYRPPQRAVETASAVPADPAPLPVATAHRPALAVPTPAPRF</sequence>
<dbReference type="EMBL" id="BMJJ01000003">
    <property type="protein sequence ID" value="GGD12281.1"/>
    <property type="molecule type" value="Genomic_DNA"/>
</dbReference>
<dbReference type="RefSeq" id="WP_188849880.1">
    <property type="nucleotide sequence ID" value="NZ_BMJJ01000003.1"/>
</dbReference>
<dbReference type="Proteomes" id="UP000613160">
    <property type="component" value="Unassembled WGS sequence"/>
</dbReference>
<evidence type="ECO:0008006" key="3">
    <source>
        <dbReference type="Google" id="ProtNLM"/>
    </source>
</evidence>
<keyword evidence="2" id="KW-1185">Reference proteome</keyword>
<name>A0A917D983_9HYPH</name>
<reference evidence="1" key="2">
    <citation type="submission" date="2020-09" db="EMBL/GenBank/DDBJ databases">
        <authorList>
            <person name="Sun Q."/>
            <person name="Zhou Y."/>
        </authorList>
    </citation>
    <scope>NUCLEOTIDE SEQUENCE</scope>
    <source>
        <strain evidence="1">CGMCC 1.15493</strain>
    </source>
</reference>
<dbReference type="AlphaFoldDB" id="A0A917D983"/>
<gene>
    <name evidence="1" type="ORF">GCM10011335_13960</name>
</gene>
<evidence type="ECO:0000313" key="2">
    <source>
        <dbReference type="Proteomes" id="UP000613160"/>
    </source>
</evidence>
<comment type="caution">
    <text evidence="1">The sequence shown here is derived from an EMBL/GenBank/DDBJ whole genome shotgun (WGS) entry which is preliminary data.</text>
</comment>
<dbReference type="Pfam" id="PF17264">
    <property type="entry name" value="DUF5330"/>
    <property type="match status" value="1"/>
</dbReference>
<protein>
    <recommendedName>
        <fullName evidence="3">DUF5330 domain-containing protein</fullName>
    </recommendedName>
</protein>
<accession>A0A917D983</accession>
<evidence type="ECO:0000313" key="1">
    <source>
        <dbReference type="EMBL" id="GGD12281.1"/>
    </source>
</evidence>
<proteinExistence type="predicted"/>
<dbReference type="InterPro" id="IPR035220">
    <property type="entry name" value="DUF5330"/>
</dbReference>
<organism evidence="1 2">
    <name type="scientific">Aureimonas glaciei</name>
    <dbReference type="NCBI Taxonomy" id="1776957"/>
    <lineage>
        <taxon>Bacteria</taxon>
        <taxon>Pseudomonadati</taxon>
        <taxon>Pseudomonadota</taxon>
        <taxon>Alphaproteobacteria</taxon>
        <taxon>Hyphomicrobiales</taxon>
        <taxon>Aurantimonadaceae</taxon>
        <taxon>Aureimonas</taxon>
    </lineage>
</organism>